<organism evidence="1 2">
    <name type="scientific">Corynebacterium sanguinis</name>
    <dbReference type="NCBI Taxonomy" id="2594913"/>
    <lineage>
        <taxon>Bacteria</taxon>
        <taxon>Bacillati</taxon>
        <taxon>Actinomycetota</taxon>
        <taxon>Actinomycetes</taxon>
        <taxon>Mycobacteriales</taxon>
        <taxon>Corynebacteriaceae</taxon>
        <taxon>Corynebacterium</taxon>
    </lineage>
</organism>
<comment type="caution">
    <text evidence="1">The sequence shown here is derived from an EMBL/GenBank/DDBJ whole genome shotgun (WGS) entry which is preliminary data.</text>
</comment>
<sequence length="61" mass="6435">MNATEIIPALDALAAELTARGVNASTDPTQIDVPGAWVTVESFNPERLCGDFTVTAAIYLI</sequence>
<reference evidence="1 2" key="1">
    <citation type="submission" date="2020-07" db="EMBL/GenBank/DDBJ databases">
        <authorList>
            <person name="Khare M."/>
        </authorList>
    </citation>
    <scope>NUCLEOTIDE SEQUENCE [LARGE SCALE GENOMIC DNA]</scope>
    <source>
        <strain evidence="1 2">P8776</strain>
    </source>
</reference>
<gene>
    <name evidence="1" type="ORF">H0H28_11880</name>
</gene>
<feature type="non-terminal residue" evidence="1">
    <location>
        <position position="61"/>
    </location>
</feature>
<protein>
    <submittedName>
        <fullName evidence="1">Uncharacterized protein</fullName>
    </submittedName>
</protein>
<accession>A0A838X5D9</accession>
<dbReference type="Proteomes" id="UP000580709">
    <property type="component" value="Unassembled WGS sequence"/>
</dbReference>
<evidence type="ECO:0000313" key="2">
    <source>
        <dbReference type="Proteomes" id="UP000580709"/>
    </source>
</evidence>
<name>A0A838X5D9_9CORY</name>
<keyword evidence="2" id="KW-1185">Reference proteome</keyword>
<evidence type="ECO:0000313" key="1">
    <source>
        <dbReference type="EMBL" id="MBA4505997.1"/>
    </source>
</evidence>
<dbReference type="EMBL" id="JACEOR010000541">
    <property type="protein sequence ID" value="MBA4505997.1"/>
    <property type="molecule type" value="Genomic_DNA"/>
</dbReference>
<dbReference type="AlphaFoldDB" id="A0A838X5D9"/>
<proteinExistence type="predicted"/>